<name>A0A953SHY5_9BACT</name>
<evidence type="ECO:0000313" key="6">
    <source>
        <dbReference type="Proteomes" id="UP000705867"/>
    </source>
</evidence>
<evidence type="ECO:0000313" key="5">
    <source>
        <dbReference type="EMBL" id="MBZ0158144.1"/>
    </source>
</evidence>
<organism evidence="5 6">
    <name type="scientific">Candidatus Nitrobium versatile</name>
    <dbReference type="NCBI Taxonomy" id="2884831"/>
    <lineage>
        <taxon>Bacteria</taxon>
        <taxon>Pseudomonadati</taxon>
        <taxon>Nitrospirota</taxon>
        <taxon>Nitrospiria</taxon>
        <taxon>Nitrospirales</taxon>
        <taxon>Nitrospiraceae</taxon>
        <taxon>Candidatus Nitrobium</taxon>
    </lineage>
</organism>
<evidence type="ECO:0000256" key="2">
    <source>
        <dbReference type="ARBA" id="ARBA00023277"/>
    </source>
</evidence>
<dbReference type="Gene3D" id="3.20.110.10">
    <property type="entry name" value="Glycoside hydrolase 38, N terminal domain"/>
    <property type="match status" value="1"/>
</dbReference>
<dbReference type="PANTHER" id="PTHR36306">
    <property type="entry name" value="ALPHA-AMYLASE-RELATED-RELATED"/>
    <property type="match status" value="1"/>
</dbReference>
<dbReference type="PANTHER" id="PTHR36306:SF1">
    <property type="entry name" value="ALPHA-AMYLASE-RELATED"/>
    <property type="match status" value="1"/>
</dbReference>
<dbReference type="GO" id="GO:0016787">
    <property type="term" value="F:hydrolase activity"/>
    <property type="evidence" value="ECO:0007669"/>
    <property type="project" value="UniProtKB-KW"/>
</dbReference>
<dbReference type="InterPro" id="IPR004300">
    <property type="entry name" value="Glyco_hydro_57_N"/>
</dbReference>
<protein>
    <submittedName>
        <fullName evidence="5">Glycoside hydrolase</fullName>
    </submittedName>
</protein>
<proteinExistence type="inferred from homology"/>
<dbReference type="Proteomes" id="UP000705867">
    <property type="component" value="Unassembled WGS sequence"/>
</dbReference>
<feature type="domain" description="Glycoside hydrolase family 57 N-terminal" evidence="4">
    <location>
        <begin position="9"/>
        <end position="428"/>
    </location>
</feature>
<evidence type="ECO:0000259" key="4">
    <source>
        <dbReference type="Pfam" id="PF03065"/>
    </source>
</evidence>
<gene>
    <name evidence="5" type="ORF">K8I29_18250</name>
</gene>
<dbReference type="InterPro" id="IPR011330">
    <property type="entry name" value="Glyco_hydro/deAcase_b/a-brl"/>
</dbReference>
<keyword evidence="5" id="KW-0378">Hydrolase</keyword>
<dbReference type="SUPFAM" id="SSF88713">
    <property type="entry name" value="Glycoside hydrolase/deacetylase"/>
    <property type="match status" value="1"/>
</dbReference>
<evidence type="ECO:0000256" key="1">
    <source>
        <dbReference type="ARBA" id="ARBA00006821"/>
    </source>
</evidence>
<sequence>MTDSPLHIAFLWHMHQPYYKDPFTGVYRLPWVRLHGIKDYLDMLKILEEFPPIHQTFNLVPSLLEQLTDYLENGATDRYLDLTLKHPSALTEHEKMFIIENFFLANWDNMIKPLPRYYELLVKRGFRFTRGDLIRVSRYFSESDIMDLQVLFNLTWIDPLFRNSDPFLRELMEKQRDFTEEEKRLLIEKQFAILKQIIPAYKRMGQSGQIELSVTPFYHPILPLLWDTDTARIAMPQVRLPRRRFSHPEDAVRQIRMGLDYFEKLFGYRPSGMWPSEGSVSEDVVRAAGREGIRWMASDEEVLSRSMGRAFRSPEGHLIDAPALYRPHQFDGVSLFFRDHKLSDLIGFTYSGWNAQRAVDDFMGKLVQIRNTLPRDRTYVVPVILDGENAWEYYSNDGQDFLRCLYAALSCDSRFRTVTLSEFLREQGPGDGLSRLHPGSWINANFGVWLGHEEDNLAWDYLAQTREDLEAFAAAHPDRDLTEAWNAVFAAEGSDWNWWYGDEHTTETQADFDELFRSHLMKVYKAMGKEIPPHLYVPILLEDRSFAPTVLVRGFIHPRIDGMVTSYFEWHQAAFIDVKRSGGSMHKSESFISTLHYGFNKDNLYLRIDAVTPFSEIRERIIVHINIVRPHPFRIIFDVLGKEQKALLYEKALDSWDAVKQLGNVAAGDIFEIEIPFADIRAEENDELDFSLEVMRNGEEVERCPWRGHITVTVPTPYYETLMWY</sequence>
<comment type="caution">
    <text evidence="5">The sequence shown here is derived from an EMBL/GenBank/DDBJ whole genome shotgun (WGS) entry which is preliminary data.</text>
</comment>
<dbReference type="EMBL" id="JAIOIV010000136">
    <property type="protein sequence ID" value="MBZ0158144.1"/>
    <property type="molecule type" value="Genomic_DNA"/>
</dbReference>
<reference evidence="5" key="1">
    <citation type="journal article" date="2021" name="bioRxiv">
        <title>Unraveling nitrogen, sulfur and carbon metabolic pathways and microbial community transcriptional responses to substrate deprivation and toxicity stresses in a bioreactor mimicking anoxic brackish coastal sediment conditions.</title>
        <authorList>
            <person name="Martins P.D."/>
            <person name="Echeveste M.J."/>
            <person name="Arshad A."/>
            <person name="Kurth J."/>
            <person name="Ouboter H."/>
            <person name="Jetten M.S.M."/>
            <person name="Welte C.U."/>
        </authorList>
    </citation>
    <scope>NUCLEOTIDE SEQUENCE</scope>
    <source>
        <strain evidence="5">MAG_39</strain>
    </source>
</reference>
<dbReference type="AlphaFoldDB" id="A0A953SHY5"/>
<accession>A0A953SHY5</accession>
<evidence type="ECO:0000256" key="3">
    <source>
        <dbReference type="RuleBase" id="RU361196"/>
    </source>
</evidence>
<dbReference type="Pfam" id="PF03065">
    <property type="entry name" value="Glyco_hydro_57"/>
    <property type="match status" value="1"/>
</dbReference>
<dbReference type="GO" id="GO:0005975">
    <property type="term" value="P:carbohydrate metabolic process"/>
    <property type="evidence" value="ECO:0007669"/>
    <property type="project" value="InterPro"/>
</dbReference>
<dbReference type="InterPro" id="IPR052046">
    <property type="entry name" value="GH57_Enzymes"/>
</dbReference>
<comment type="similarity">
    <text evidence="1 3">Belongs to the glycosyl hydrolase 57 family.</text>
</comment>
<dbReference type="InterPro" id="IPR027291">
    <property type="entry name" value="Glyco_hydro_38_N_sf"/>
</dbReference>
<dbReference type="CDD" id="cd10796">
    <property type="entry name" value="GH57N_APU"/>
    <property type="match status" value="1"/>
</dbReference>
<reference evidence="5" key="2">
    <citation type="submission" date="2021-08" db="EMBL/GenBank/DDBJ databases">
        <authorList>
            <person name="Dalcin Martins P."/>
        </authorList>
    </citation>
    <scope>NUCLEOTIDE SEQUENCE</scope>
    <source>
        <strain evidence="5">MAG_39</strain>
    </source>
</reference>
<keyword evidence="2 3" id="KW-0119">Carbohydrate metabolism</keyword>